<name>A0ACC6V2K2_9CREN</name>
<sequence>MRGVLALAVILSAALLIAAGTTSNATVTNATMVNITKTNATLVNATAPVVNATTANATEIYFTTPSGNIHLVYASNSSVVVINFNKNKVLTVNIKTTIYNGTTAYYIHLVGHALGNYNGTYVSSLLSKLASALASGNQSAALAALKQLGAYIAGNETKHAEFNLMLTAKSLNSTKPNATFLKVHVEYEVEKRLAAANGTSSRLEVEALASNLTQLAALLNAMSKELASMGINASGLQSASAYLANLSTTLKELEVKLANGTKIEIHRTGHGYKVEISTGEHEEGKHGGGDHHEEQGGVASSKGEGHNNTGGGHSDKDKGSAGGPSKNAQSNGSNKNSGDSGGDDSEED</sequence>
<gene>
    <name evidence="1" type="ORF">TU35_006825</name>
</gene>
<comment type="caution">
    <text evidence="1">The sequence shown here is derived from an EMBL/GenBank/DDBJ whole genome shotgun (WGS) entry which is preliminary data.</text>
</comment>
<protein>
    <submittedName>
        <fullName evidence="1">Uncharacterized protein</fullName>
    </submittedName>
</protein>
<evidence type="ECO:0000313" key="2">
    <source>
        <dbReference type="Proteomes" id="UP000033636"/>
    </source>
</evidence>
<reference evidence="1" key="1">
    <citation type="submission" date="2024-07" db="EMBL/GenBank/DDBJ databases">
        <title>Metagenome and Metagenome-Assembled Genomes of Archaea from a hot spring from the geothermal field of Los Azufres, Mexico.</title>
        <authorList>
            <person name="Marin-Paredes R."/>
            <person name="Martinez-Romero E."/>
            <person name="Servin-Garciduenas L.E."/>
        </authorList>
    </citation>
    <scope>NUCLEOTIDE SEQUENCE</scope>
</reference>
<accession>A0ACC6V2K2</accession>
<dbReference type="EMBL" id="JZWT02000017">
    <property type="protein sequence ID" value="MFB6490939.1"/>
    <property type="molecule type" value="Genomic_DNA"/>
</dbReference>
<dbReference type="Proteomes" id="UP000033636">
    <property type="component" value="Unassembled WGS sequence"/>
</dbReference>
<proteinExistence type="predicted"/>
<evidence type="ECO:0000313" key="1">
    <source>
        <dbReference type="EMBL" id="MFB6490939.1"/>
    </source>
</evidence>
<organism evidence="1 2">
    <name type="scientific">Thermoproteus sp. AZ2</name>
    <dbReference type="NCBI Taxonomy" id="1609232"/>
    <lineage>
        <taxon>Archaea</taxon>
        <taxon>Thermoproteota</taxon>
        <taxon>Thermoprotei</taxon>
        <taxon>Thermoproteales</taxon>
        <taxon>Thermoproteaceae</taxon>
        <taxon>Thermoproteus</taxon>
    </lineage>
</organism>